<proteinExistence type="predicted"/>
<reference evidence="1" key="1">
    <citation type="submission" date="2016-10" db="EMBL/GenBank/DDBJ databases">
        <title>Sequence of Gallionella enrichment culture.</title>
        <authorList>
            <person name="Poehlein A."/>
            <person name="Muehling M."/>
            <person name="Daniel R."/>
        </authorList>
    </citation>
    <scope>NUCLEOTIDE SEQUENCE</scope>
</reference>
<protein>
    <submittedName>
        <fullName evidence="1">Uncharacterized protein</fullName>
    </submittedName>
</protein>
<dbReference type="AlphaFoldDB" id="A0A1J5QK30"/>
<organism evidence="1">
    <name type="scientific">mine drainage metagenome</name>
    <dbReference type="NCBI Taxonomy" id="410659"/>
    <lineage>
        <taxon>unclassified sequences</taxon>
        <taxon>metagenomes</taxon>
        <taxon>ecological metagenomes</taxon>
    </lineage>
</organism>
<sequence>MAADDRQMWHAHAAPARLVDDRDTLEQVAVAREQVVHHVHEMMVDGVDDLQMARQHAAEHVDRPGFEGFRHQGVVGVGENARDQIPGVIPLQVPHVDQLMHHFRHGDGRVGIVELDANLLRQQLPVLMPGEEPMQYVLDRCGDEEILLAQPQFAPVHRSVVGVQYLGEVLGGVLFFHGAHVVAGIERVQVEFARRLGRPQAQVVDGIGLVAGDRHVVGHRHHGVAVHPAVLDAAVLVGELHHVAIELDRIEALRALEFPGIAVAQPVVRAFDLLPVFDALLEHAVFVTDAVAHAGQIEGRHRIQEAGRQAAQAAVAERGVGFHLLHRLHLLPHGLQAIAQLRLDVEIVRRIGQRAPDQEFQRKVIDPLRVFLVVVADGLHPALDQMVAHGVRRGIEPVTAGSGLAGLAAAVGQVIGQRFLDGMLIVAQMVLPWRFE</sequence>
<gene>
    <name evidence="1" type="ORF">GALL_343470</name>
</gene>
<comment type="caution">
    <text evidence="1">The sequence shown here is derived from an EMBL/GenBank/DDBJ whole genome shotgun (WGS) entry which is preliminary data.</text>
</comment>
<name>A0A1J5QK30_9ZZZZ</name>
<accession>A0A1J5QK30</accession>
<dbReference type="EMBL" id="MLJW01000667">
    <property type="protein sequence ID" value="OIQ83854.1"/>
    <property type="molecule type" value="Genomic_DNA"/>
</dbReference>
<evidence type="ECO:0000313" key="1">
    <source>
        <dbReference type="EMBL" id="OIQ83854.1"/>
    </source>
</evidence>